<dbReference type="EMBL" id="BPRB01000026">
    <property type="protein sequence ID" value="GJE58313.1"/>
    <property type="molecule type" value="Genomic_DNA"/>
</dbReference>
<protein>
    <submittedName>
        <fullName evidence="2">Uncharacterized protein</fullName>
    </submittedName>
</protein>
<name>A0ABQ4TWF0_9HYPH</name>
<reference evidence="2" key="1">
    <citation type="journal article" date="2021" name="Front. Microbiol.">
        <title>Comprehensive Comparative Genomics and Phenotyping of Methylobacterium Species.</title>
        <authorList>
            <person name="Alessa O."/>
            <person name="Ogura Y."/>
            <person name="Fujitani Y."/>
            <person name="Takami H."/>
            <person name="Hayashi T."/>
            <person name="Sahin N."/>
            <person name="Tani A."/>
        </authorList>
    </citation>
    <scope>NUCLEOTIDE SEQUENCE</scope>
    <source>
        <strain evidence="2">DSM 23632</strain>
    </source>
</reference>
<evidence type="ECO:0000256" key="1">
    <source>
        <dbReference type="SAM" id="MobiDB-lite"/>
    </source>
</evidence>
<proteinExistence type="predicted"/>
<comment type="caution">
    <text evidence="2">The sequence shown here is derived from an EMBL/GenBank/DDBJ whole genome shotgun (WGS) entry which is preliminary data.</text>
</comment>
<keyword evidence="3" id="KW-1185">Reference proteome</keyword>
<organism evidence="2 3">
    <name type="scientific">Methylobacterium trifolii</name>
    <dbReference type="NCBI Taxonomy" id="1003092"/>
    <lineage>
        <taxon>Bacteria</taxon>
        <taxon>Pseudomonadati</taxon>
        <taxon>Pseudomonadota</taxon>
        <taxon>Alphaproteobacteria</taxon>
        <taxon>Hyphomicrobiales</taxon>
        <taxon>Methylobacteriaceae</taxon>
        <taxon>Methylobacterium</taxon>
    </lineage>
</organism>
<feature type="region of interest" description="Disordered" evidence="1">
    <location>
        <begin position="22"/>
        <end position="50"/>
    </location>
</feature>
<evidence type="ECO:0000313" key="3">
    <source>
        <dbReference type="Proteomes" id="UP001055057"/>
    </source>
</evidence>
<accession>A0ABQ4TWF0</accession>
<sequence length="50" mass="5804">MSMKRAGSARAARYNWNVRFRERTPFATEPATDRPVQDVRRKRAAQEIGP</sequence>
<dbReference type="Proteomes" id="UP001055057">
    <property type="component" value="Unassembled WGS sequence"/>
</dbReference>
<reference evidence="2" key="2">
    <citation type="submission" date="2021-08" db="EMBL/GenBank/DDBJ databases">
        <authorList>
            <person name="Tani A."/>
            <person name="Ola A."/>
            <person name="Ogura Y."/>
            <person name="Katsura K."/>
            <person name="Hayashi T."/>
        </authorList>
    </citation>
    <scope>NUCLEOTIDE SEQUENCE</scope>
    <source>
        <strain evidence="2">DSM 23632</strain>
    </source>
</reference>
<gene>
    <name evidence="2" type="ORF">MPOCJGCO_0392</name>
</gene>
<evidence type="ECO:0000313" key="2">
    <source>
        <dbReference type="EMBL" id="GJE58313.1"/>
    </source>
</evidence>